<dbReference type="GO" id="GO:0016301">
    <property type="term" value="F:kinase activity"/>
    <property type="evidence" value="ECO:0007669"/>
    <property type="project" value="UniProtKB-KW"/>
</dbReference>
<dbReference type="SUPFAM" id="SSF51206">
    <property type="entry name" value="cAMP-binding domain-like"/>
    <property type="match status" value="1"/>
</dbReference>
<dbReference type="InterPro" id="IPR014710">
    <property type="entry name" value="RmlC-like_jellyroll"/>
</dbReference>
<proteinExistence type="predicted"/>
<accession>A0A1H6YCI2</accession>
<protein>
    <submittedName>
        <fullName evidence="1">cAMP-binding domain of CRP or a regulatory subunit of cAMP-dependent protein kinases</fullName>
    </submittedName>
</protein>
<keyword evidence="1" id="KW-0808">Transferase</keyword>
<dbReference type="OrthoDB" id="663011at2"/>
<dbReference type="Gene3D" id="2.60.120.10">
    <property type="entry name" value="Jelly Rolls"/>
    <property type="match status" value="1"/>
</dbReference>
<gene>
    <name evidence="1" type="ORF">SAMN04487995_4415</name>
</gene>
<keyword evidence="2" id="KW-1185">Reference proteome</keyword>
<name>A0A1H6YCI2_9BACT</name>
<dbReference type="InterPro" id="IPR018490">
    <property type="entry name" value="cNMP-bd_dom_sf"/>
</dbReference>
<dbReference type="STRING" id="408657.SAMN04487995_4415"/>
<dbReference type="Proteomes" id="UP000199532">
    <property type="component" value="Unassembled WGS sequence"/>
</dbReference>
<evidence type="ECO:0000313" key="1">
    <source>
        <dbReference type="EMBL" id="SEJ38961.1"/>
    </source>
</evidence>
<sequence length="212" mass="24444">MNEYLDSFFDFIGNEVELDDDTRLFISRHCRLVRVARGELFLNNGQVCNDVYFIVEGRGVSYFTDTKGKTTTWFFHFNSPDAQVKNIFAVDYRSFLSDRPSDLSIQATSEIIAIHFTKRQIELLTEGSDILETWIAKLNEKSLIMAYNRIATLLIFSATERYEQLLRDEPYLLDLFSNYHIATYLNITPQSLSRIRARLSKKGVGLGPGKSK</sequence>
<reference evidence="1 2" key="1">
    <citation type="submission" date="2016-10" db="EMBL/GenBank/DDBJ databases">
        <authorList>
            <person name="de Groot N.N."/>
        </authorList>
    </citation>
    <scope>NUCLEOTIDE SEQUENCE [LARGE SCALE GENOMIC DNA]</scope>
    <source>
        <strain evidence="1 2">DSM 19938</strain>
    </source>
</reference>
<evidence type="ECO:0000313" key="2">
    <source>
        <dbReference type="Proteomes" id="UP000199532"/>
    </source>
</evidence>
<organism evidence="1 2">
    <name type="scientific">Dyadobacter koreensis</name>
    <dbReference type="NCBI Taxonomy" id="408657"/>
    <lineage>
        <taxon>Bacteria</taxon>
        <taxon>Pseudomonadati</taxon>
        <taxon>Bacteroidota</taxon>
        <taxon>Cytophagia</taxon>
        <taxon>Cytophagales</taxon>
        <taxon>Spirosomataceae</taxon>
        <taxon>Dyadobacter</taxon>
    </lineage>
</organism>
<dbReference type="EMBL" id="FNXY01000007">
    <property type="protein sequence ID" value="SEJ38961.1"/>
    <property type="molecule type" value="Genomic_DNA"/>
</dbReference>
<dbReference type="RefSeq" id="WP_090338420.1">
    <property type="nucleotide sequence ID" value="NZ_FNXY01000007.1"/>
</dbReference>
<keyword evidence="1" id="KW-0418">Kinase</keyword>
<dbReference type="AlphaFoldDB" id="A0A1H6YCI2"/>